<dbReference type="Pfam" id="PF00264">
    <property type="entry name" value="Tyrosinase"/>
    <property type="match status" value="1"/>
</dbReference>
<dbReference type="EMBL" id="JAUEPU010000010">
    <property type="protein sequence ID" value="KAK0498733.1"/>
    <property type="molecule type" value="Genomic_DNA"/>
</dbReference>
<dbReference type="InterPro" id="IPR014710">
    <property type="entry name" value="RmlC-like_jellyroll"/>
</dbReference>
<dbReference type="Gene3D" id="1.10.1280.10">
    <property type="entry name" value="Di-copper center containing domain from catechol oxidase"/>
    <property type="match status" value="1"/>
</dbReference>
<proteinExistence type="predicted"/>
<evidence type="ECO:0000256" key="1">
    <source>
        <dbReference type="ARBA" id="ARBA00022723"/>
    </source>
</evidence>
<keyword evidence="6" id="KW-1185">Reference proteome</keyword>
<sequence>MGLAKWTDFGVALHQKAFPAPHTLKDFGVDRGTTPHNRRKHSAFQDSSTMKLSFLGTLALLATLASANGGGNFGVRDTEHNGGCRNPSVRKEWRSLTDDEKADWISSIKCLAHLPHNPNLSPTVKPDDIPPVNETGSYWDDISYMHMDMNFVIHFTGLFLPWHRWYMHSVESALREKCGFSGTMPYWDWTRDAADFEGATIFAEPDLKSGLGGWGHPEDDYLVHDGGFSYDFDLAYPSPHGLRRNYTLRPWESDQFTGLSIQALVNGHVGDYVGFQFGFEDWEEAHASVHEMTGGDMAGNCPASAPPSCAPGPLWAPNDPLFFLHHTTVDKVWYDWQNKNPANKGIFKGGSVQYVENRTVYLENPNGGGPPLTPQSVITGEGMFDEWVIGDYLSTTDGPLCYVYADPDSSRAKCLICVWVWEIQTGILDYSPATMAAELPDMIIIGKGITVTFLKDDKYETRISVSGVPGDEELVIPLHWHENHDEYMLVIEGKLQITRGSEIKVYGPEDGEQVISRGIPHALKSVGNCVILERTVPDDSMKQLFFRNMEKGGTLSTNFLEVMHNCYYGDVIPSLPGGIRWLEKAFLTLFGCYIAPLLGYQRKIKTL</sequence>
<dbReference type="PANTHER" id="PTHR11474:SF126">
    <property type="entry name" value="TYROSINASE-LIKE PROTEIN TYR-1-RELATED"/>
    <property type="match status" value="1"/>
</dbReference>
<dbReference type="PANTHER" id="PTHR11474">
    <property type="entry name" value="TYROSINASE FAMILY MEMBER"/>
    <property type="match status" value="1"/>
</dbReference>
<dbReference type="InterPro" id="IPR050316">
    <property type="entry name" value="Tyrosinase/Hemocyanin"/>
</dbReference>
<evidence type="ECO:0000313" key="5">
    <source>
        <dbReference type="EMBL" id="KAK0498733.1"/>
    </source>
</evidence>
<evidence type="ECO:0000259" key="4">
    <source>
        <dbReference type="PROSITE" id="PS00498"/>
    </source>
</evidence>
<dbReference type="InterPro" id="IPR008922">
    <property type="entry name" value="Di-copper_centre_dom_sf"/>
</dbReference>
<dbReference type="AlphaFoldDB" id="A0AA39UQR7"/>
<dbReference type="GO" id="GO:0046872">
    <property type="term" value="F:metal ion binding"/>
    <property type="evidence" value="ECO:0007669"/>
    <property type="project" value="UniProtKB-KW"/>
</dbReference>
<organism evidence="5 6">
    <name type="scientific">Armillaria luteobubalina</name>
    <dbReference type="NCBI Taxonomy" id="153913"/>
    <lineage>
        <taxon>Eukaryota</taxon>
        <taxon>Fungi</taxon>
        <taxon>Dikarya</taxon>
        <taxon>Basidiomycota</taxon>
        <taxon>Agaricomycotina</taxon>
        <taxon>Agaricomycetes</taxon>
        <taxon>Agaricomycetidae</taxon>
        <taxon>Agaricales</taxon>
        <taxon>Marasmiineae</taxon>
        <taxon>Physalacriaceae</taxon>
        <taxon>Armillaria</taxon>
    </lineage>
</organism>
<feature type="domain" description="Tyrosinase copper-binding" evidence="4">
    <location>
        <begin position="319"/>
        <end position="330"/>
    </location>
</feature>
<feature type="domain" description="Tyrosinase copper-binding" evidence="3">
    <location>
        <begin position="154"/>
        <end position="171"/>
    </location>
</feature>
<evidence type="ECO:0000256" key="2">
    <source>
        <dbReference type="ARBA" id="ARBA00023008"/>
    </source>
</evidence>
<name>A0AA39UQR7_9AGAR</name>
<dbReference type="InterPro" id="IPR011051">
    <property type="entry name" value="RmlC_Cupin_sf"/>
</dbReference>
<dbReference type="PRINTS" id="PR00092">
    <property type="entry name" value="TYROSINASE"/>
</dbReference>
<keyword evidence="1" id="KW-0479">Metal-binding</keyword>
<dbReference type="PROSITE" id="PS00498">
    <property type="entry name" value="TYROSINASE_2"/>
    <property type="match status" value="1"/>
</dbReference>
<gene>
    <name evidence="5" type="ORF">EDD18DRAFT_1460790</name>
</gene>
<dbReference type="GO" id="GO:0016491">
    <property type="term" value="F:oxidoreductase activity"/>
    <property type="evidence" value="ECO:0007669"/>
    <property type="project" value="InterPro"/>
</dbReference>
<reference evidence="5" key="1">
    <citation type="submission" date="2023-06" db="EMBL/GenBank/DDBJ databases">
        <authorList>
            <consortium name="Lawrence Berkeley National Laboratory"/>
            <person name="Ahrendt S."/>
            <person name="Sahu N."/>
            <person name="Indic B."/>
            <person name="Wong-Bajracharya J."/>
            <person name="Merenyi Z."/>
            <person name="Ke H.-M."/>
            <person name="Monk M."/>
            <person name="Kocsube S."/>
            <person name="Drula E."/>
            <person name="Lipzen A."/>
            <person name="Balint B."/>
            <person name="Henrissat B."/>
            <person name="Andreopoulos B."/>
            <person name="Martin F.M."/>
            <person name="Harder C.B."/>
            <person name="Rigling D."/>
            <person name="Ford K.L."/>
            <person name="Foster G.D."/>
            <person name="Pangilinan J."/>
            <person name="Papanicolaou A."/>
            <person name="Barry K."/>
            <person name="LaButti K."/>
            <person name="Viragh M."/>
            <person name="Koriabine M."/>
            <person name="Yan M."/>
            <person name="Riley R."/>
            <person name="Champramary S."/>
            <person name="Plett K.L."/>
            <person name="Tsai I.J."/>
            <person name="Slot J."/>
            <person name="Sipos G."/>
            <person name="Plett J."/>
            <person name="Nagy L.G."/>
            <person name="Grigoriev I.V."/>
        </authorList>
    </citation>
    <scope>NUCLEOTIDE SEQUENCE</scope>
    <source>
        <strain evidence="5">HWK02</strain>
    </source>
</reference>
<dbReference type="PROSITE" id="PS00497">
    <property type="entry name" value="TYROSINASE_1"/>
    <property type="match status" value="1"/>
</dbReference>
<evidence type="ECO:0000259" key="3">
    <source>
        <dbReference type="PROSITE" id="PS00497"/>
    </source>
</evidence>
<dbReference type="InterPro" id="IPR002227">
    <property type="entry name" value="Tyrosinase_Cu-bd"/>
</dbReference>
<protein>
    <recommendedName>
        <fullName evidence="3 4">Tyrosinase copper-binding domain-containing protein</fullName>
    </recommendedName>
</protein>
<dbReference type="Proteomes" id="UP001175228">
    <property type="component" value="Unassembled WGS sequence"/>
</dbReference>
<dbReference type="SUPFAM" id="SSF51182">
    <property type="entry name" value="RmlC-like cupins"/>
    <property type="match status" value="1"/>
</dbReference>
<accession>A0AA39UQR7</accession>
<dbReference type="SUPFAM" id="SSF48056">
    <property type="entry name" value="Di-copper centre-containing domain"/>
    <property type="match status" value="1"/>
</dbReference>
<dbReference type="Gene3D" id="2.60.120.10">
    <property type="entry name" value="Jelly Rolls"/>
    <property type="match status" value="1"/>
</dbReference>
<comment type="caution">
    <text evidence="5">The sequence shown here is derived from an EMBL/GenBank/DDBJ whole genome shotgun (WGS) entry which is preliminary data.</text>
</comment>
<evidence type="ECO:0000313" key="6">
    <source>
        <dbReference type="Proteomes" id="UP001175228"/>
    </source>
</evidence>
<keyword evidence="2" id="KW-0186">Copper</keyword>